<dbReference type="Gene3D" id="3.10.450.50">
    <property type="match status" value="1"/>
</dbReference>
<sequence length="147" mass="17296">MRLRYCRRRYRYTMTNIETIKKMYELFASKDNNAIREIFDPNIRWNQMKGFPGGGQHVGPDAVFENVFNRFRDNWTVWAATITRYIDSGDGVFVIGYYEGTYKNTGKTMKADFACEYKILNGKIIEFNQYTDTFLIGEAMGLIRESK</sequence>
<proteinExistence type="predicted"/>
<dbReference type="Pfam" id="PF12680">
    <property type="entry name" value="SnoaL_2"/>
    <property type="match status" value="1"/>
</dbReference>
<reference evidence="2 3" key="1">
    <citation type="submission" date="2017-07" db="EMBL/GenBank/DDBJ databases">
        <title>Flavobacterium cyanobacteriorum sp. nov., isolated from cyanobacterial aggregates in a eutrophic lake.</title>
        <authorList>
            <person name="Cai H."/>
        </authorList>
    </citation>
    <scope>NUCLEOTIDE SEQUENCE [LARGE SCALE GENOMIC DNA]</scope>
    <source>
        <strain evidence="2 3">TH021</strain>
    </source>
</reference>
<accession>A0A255Z3N4</accession>
<dbReference type="PANTHER" id="PTHR41252">
    <property type="entry name" value="BLR2505 PROTEIN"/>
    <property type="match status" value="1"/>
</dbReference>
<dbReference type="EMBL" id="NOXV01000276">
    <property type="protein sequence ID" value="OYQ36059.1"/>
    <property type="molecule type" value="Genomic_DNA"/>
</dbReference>
<dbReference type="PANTHER" id="PTHR41252:SF1">
    <property type="entry name" value="BLR2505 PROTEIN"/>
    <property type="match status" value="1"/>
</dbReference>
<dbReference type="AlphaFoldDB" id="A0A255Z3N4"/>
<dbReference type="SUPFAM" id="SSF54427">
    <property type="entry name" value="NTF2-like"/>
    <property type="match status" value="1"/>
</dbReference>
<dbReference type="GO" id="GO:0016853">
    <property type="term" value="F:isomerase activity"/>
    <property type="evidence" value="ECO:0007669"/>
    <property type="project" value="UniProtKB-KW"/>
</dbReference>
<keyword evidence="3" id="KW-1185">Reference proteome</keyword>
<feature type="domain" description="SnoaL-like" evidence="1">
    <location>
        <begin position="21"/>
        <end position="126"/>
    </location>
</feature>
<keyword evidence="2" id="KW-0413">Isomerase</keyword>
<comment type="caution">
    <text evidence="2">The sequence shown here is derived from an EMBL/GenBank/DDBJ whole genome shotgun (WGS) entry which is preliminary data.</text>
</comment>
<evidence type="ECO:0000259" key="1">
    <source>
        <dbReference type="Pfam" id="PF12680"/>
    </source>
</evidence>
<dbReference type="InterPro" id="IPR032710">
    <property type="entry name" value="NTF2-like_dom_sf"/>
</dbReference>
<dbReference type="Proteomes" id="UP000216605">
    <property type="component" value="Unassembled WGS sequence"/>
</dbReference>
<dbReference type="InterPro" id="IPR037401">
    <property type="entry name" value="SnoaL-like"/>
</dbReference>
<dbReference type="OrthoDB" id="7876517at2"/>
<name>A0A255Z3N4_9FLAO</name>
<evidence type="ECO:0000313" key="2">
    <source>
        <dbReference type="EMBL" id="OYQ36059.1"/>
    </source>
</evidence>
<organism evidence="2 3">
    <name type="scientific">Flavobacterium cyanobacteriorum</name>
    <dbReference type="NCBI Taxonomy" id="2022802"/>
    <lineage>
        <taxon>Bacteria</taxon>
        <taxon>Pseudomonadati</taxon>
        <taxon>Bacteroidota</taxon>
        <taxon>Flavobacteriia</taxon>
        <taxon>Flavobacteriales</taxon>
        <taxon>Flavobacteriaceae</taxon>
        <taxon>Flavobacterium</taxon>
    </lineage>
</organism>
<gene>
    <name evidence="2" type="ORF">CHU92_10335</name>
</gene>
<evidence type="ECO:0000313" key="3">
    <source>
        <dbReference type="Proteomes" id="UP000216605"/>
    </source>
</evidence>
<protein>
    <submittedName>
        <fullName evidence="2">Ketosteroid isomerase</fullName>
    </submittedName>
</protein>